<organism evidence="1 2">
    <name type="scientific">Lentzea atacamensis</name>
    <dbReference type="NCBI Taxonomy" id="531938"/>
    <lineage>
        <taxon>Bacteria</taxon>
        <taxon>Bacillati</taxon>
        <taxon>Actinomycetota</taxon>
        <taxon>Actinomycetes</taxon>
        <taxon>Pseudonocardiales</taxon>
        <taxon>Pseudonocardiaceae</taxon>
        <taxon>Lentzea</taxon>
    </lineage>
</organism>
<reference evidence="1 2" key="1">
    <citation type="submission" date="2018-06" db="EMBL/GenBank/DDBJ databases">
        <title>Genomic Encyclopedia of Type Strains, Phase IV (KMG-IV): sequencing the most valuable type-strain genomes for metagenomic binning, comparative biology and taxonomic classification.</title>
        <authorList>
            <person name="Goeker M."/>
        </authorList>
    </citation>
    <scope>NUCLEOTIDE SEQUENCE [LARGE SCALE GENOMIC DNA]</scope>
    <source>
        <strain evidence="1 2">DSM 45479</strain>
    </source>
</reference>
<name>A0ABX9EAC3_9PSEU</name>
<dbReference type="RefSeq" id="WP_170166528.1">
    <property type="nucleotide sequence ID" value="NZ_QLTT01000004.1"/>
</dbReference>
<dbReference type="Proteomes" id="UP000248714">
    <property type="component" value="Unassembled WGS sequence"/>
</dbReference>
<accession>A0ABX9EAC3</accession>
<sequence>MACSTGHFSDYGDGSGWAPGCAGKHAEEPCVQAGMNHLVGLIMRR</sequence>
<protein>
    <submittedName>
        <fullName evidence="1">Uncharacterized protein</fullName>
    </submittedName>
</protein>
<keyword evidence="2" id="KW-1185">Reference proteome</keyword>
<evidence type="ECO:0000313" key="1">
    <source>
        <dbReference type="EMBL" id="RAS66033.1"/>
    </source>
</evidence>
<proteinExistence type="predicted"/>
<gene>
    <name evidence="1" type="ORF">C8D87_104584</name>
</gene>
<dbReference type="EMBL" id="QLTT01000004">
    <property type="protein sequence ID" value="RAS66033.1"/>
    <property type="molecule type" value="Genomic_DNA"/>
</dbReference>
<comment type="caution">
    <text evidence="1">The sequence shown here is derived from an EMBL/GenBank/DDBJ whole genome shotgun (WGS) entry which is preliminary data.</text>
</comment>
<evidence type="ECO:0000313" key="2">
    <source>
        <dbReference type="Proteomes" id="UP000248714"/>
    </source>
</evidence>